<organism evidence="1 2">
    <name type="scientific">Dolichospermum flos-aquae CCAP 1403/13F</name>
    <dbReference type="NCBI Taxonomy" id="315271"/>
    <lineage>
        <taxon>Bacteria</taxon>
        <taxon>Bacillati</taxon>
        <taxon>Cyanobacteriota</taxon>
        <taxon>Cyanophyceae</taxon>
        <taxon>Nostocales</taxon>
        <taxon>Aphanizomenonaceae</taxon>
        <taxon>Dolichospermum</taxon>
    </lineage>
</organism>
<evidence type="ECO:0000313" key="1">
    <source>
        <dbReference type="EMBL" id="QJB44303.1"/>
    </source>
</evidence>
<reference evidence="1 2" key="1">
    <citation type="submission" date="2020-04" db="EMBL/GenBank/DDBJ databases">
        <title>Genome-Wide Identification of 5-Methylcytosine Sites in Bacterial Genomes By High-Throughput Sequencing of MspJI Restriction Fragments.</title>
        <authorList>
            <person name="Wu V."/>
        </authorList>
    </citation>
    <scope>NUCLEOTIDE SEQUENCE [LARGE SCALE GENOMIC DNA]</scope>
    <source>
        <strain evidence="1 2">CCAP 1403/13f</strain>
    </source>
</reference>
<evidence type="ECO:0000313" key="2">
    <source>
        <dbReference type="Proteomes" id="UP000502433"/>
    </source>
</evidence>
<dbReference type="Proteomes" id="UP000502433">
    <property type="component" value="Chromosome"/>
</dbReference>
<dbReference type="AlphaFoldDB" id="A0A6H2BYP4"/>
<reference evidence="1 2" key="2">
    <citation type="submission" date="2020-04" db="EMBL/GenBank/DDBJ databases">
        <authorList>
            <person name="Fomenkov A."/>
            <person name="Anton B.P."/>
            <person name="Roberts R.J."/>
        </authorList>
    </citation>
    <scope>NUCLEOTIDE SEQUENCE [LARGE SCALE GENOMIC DNA]</scope>
    <source>
        <strain evidence="1 2">CCAP 1403/13f</strain>
    </source>
</reference>
<gene>
    <name evidence="1" type="ORF">HGD76_09025</name>
</gene>
<dbReference type="EMBL" id="CP051206">
    <property type="protein sequence ID" value="QJB44303.1"/>
    <property type="molecule type" value="Genomic_DNA"/>
</dbReference>
<accession>A0A6H2BYP4</accession>
<dbReference type="RefSeq" id="WP_168695583.1">
    <property type="nucleotide sequence ID" value="NZ_CP051206.1"/>
</dbReference>
<sequence length="123" mass="14369">MAQNANVQQLHFATSNLEVLEHLEITVKVDWRLIKPTLPQKYLTATEIAKDLNDRTGQNWTYQRVIETLAQMGYITKLKDNWPWQPTEKAKHYAQFSSQGLKWSPEVINLILQQQPQQLRLAV</sequence>
<name>A0A6H2BYP4_DOLFA</name>
<protein>
    <recommendedName>
        <fullName evidence="3">Helix-turn-helix domain-containing protein</fullName>
    </recommendedName>
</protein>
<evidence type="ECO:0008006" key="3">
    <source>
        <dbReference type="Google" id="ProtNLM"/>
    </source>
</evidence>
<proteinExistence type="predicted"/>
<dbReference type="KEGG" id="dfs:HGD76_09025"/>